<feature type="signal peptide" evidence="1">
    <location>
        <begin position="1"/>
        <end position="17"/>
    </location>
</feature>
<dbReference type="Proteomes" id="UP000602381">
    <property type="component" value="Unassembled WGS sequence"/>
</dbReference>
<name>A0ABQ2LF91_9PROT</name>
<evidence type="ECO:0008006" key="4">
    <source>
        <dbReference type="Google" id="ProtNLM"/>
    </source>
</evidence>
<dbReference type="RefSeq" id="WP_150005622.1">
    <property type="nucleotide sequence ID" value="NZ_BMOV01000008.1"/>
</dbReference>
<dbReference type="EMBL" id="BMOV01000008">
    <property type="protein sequence ID" value="GGO14914.1"/>
    <property type="molecule type" value="Genomic_DNA"/>
</dbReference>
<reference evidence="3" key="1">
    <citation type="journal article" date="2019" name="Int. J. Syst. Evol. Microbiol.">
        <title>The Global Catalogue of Microorganisms (GCM) 10K type strain sequencing project: providing services to taxonomists for standard genome sequencing and annotation.</title>
        <authorList>
            <consortium name="The Broad Institute Genomics Platform"/>
            <consortium name="The Broad Institute Genome Sequencing Center for Infectious Disease"/>
            <person name="Wu L."/>
            <person name="Ma J."/>
        </authorList>
    </citation>
    <scope>NUCLEOTIDE SEQUENCE [LARGE SCALE GENOMIC DNA]</scope>
    <source>
        <strain evidence="3">JCM 17843</strain>
    </source>
</reference>
<comment type="caution">
    <text evidence="2">The sequence shown here is derived from an EMBL/GenBank/DDBJ whole genome shotgun (WGS) entry which is preliminary data.</text>
</comment>
<feature type="chain" id="PRO_5045986202" description="Lipoprotein" evidence="1">
    <location>
        <begin position="18"/>
        <end position="113"/>
    </location>
</feature>
<dbReference type="PROSITE" id="PS51257">
    <property type="entry name" value="PROKAR_LIPOPROTEIN"/>
    <property type="match status" value="1"/>
</dbReference>
<evidence type="ECO:0000313" key="3">
    <source>
        <dbReference type="Proteomes" id="UP000602381"/>
    </source>
</evidence>
<keyword evidence="3" id="KW-1185">Reference proteome</keyword>
<proteinExistence type="predicted"/>
<keyword evidence="1" id="KW-0732">Signal</keyword>
<organism evidence="2 3">
    <name type="scientific">Iodidimonas muriae</name>
    <dbReference type="NCBI Taxonomy" id="261467"/>
    <lineage>
        <taxon>Bacteria</taxon>
        <taxon>Pseudomonadati</taxon>
        <taxon>Pseudomonadota</taxon>
        <taxon>Alphaproteobacteria</taxon>
        <taxon>Iodidimonadales</taxon>
        <taxon>Iodidimonadaceae</taxon>
        <taxon>Iodidimonas</taxon>
    </lineage>
</organism>
<accession>A0ABQ2LF91</accession>
<evidence type="ECO:0000313" key="2">
    <source>
        <dbReference type="EMBL" id="GGO14914.1"/>
    </source>
</evidence>
<gene>
    <name evidence="2" type="ORF">GCM10007972_22520</name>
</gene>
<evidence type="ECO:0000256" key="1">
    <source>
        <dbReference type="SAM" id="SignalP"/>
    </source>
</evidence>
<sequence length="113" mass="12080">MKQIMKLAAISALMALAACGEGNSNQDRYIAACVAGGYSKANCTCASDTLHAELDEDSFSELVKFHESIVKEKDEAARSVMAMGAFGNPKLLDALEKTEKIASKCMQAARSKE</sequence>
<protein>
    <recommendedName>
        <fullName evidence="4">Lipoprotein</fullName>
    </recommendedName>
</protein>